<evidence type="ECO:0000313" key="2">
    <source>
        <dbReference type="EMBL" id="DAF50730.1"/>
    </source>
</evidence>
<reference evidence="2" key="1">
    <citation type="journal article" date="2021" name="Proc. Natl. Acad. Sci. U.S.A.">
        <title>A Catalog of Tens of Thousands of Viruses from Human Metagenomes Reveals Hidden Associations with Chronic Diseases.</title>
        <authorList>
            <person name="Tisza M.J."/>
            <person name="Buck C.B."/>
        </authorList>
    </citation>
    <scope>NUCLEOTIDE SEQUENCE</scope>
    <source>
        <strain evidence="2">Ct04y17</strain>
    </source>
</reference>
<keyword evidence="1" id="KW-1133">Transmembrane helix</keyword>
<evidence type="ECO:0000256" key="1">
    <source>
        <dbReference type="SAM" id="Phobius"/>
    </source>
</evidence>
<dbReference type="EMBL" id="BK032600">
    <property type="protein sequence ID" value="DAF50730.1"/>
    <property type="molecule type" value="Genomic_DNA"/>
</dbReference>
<accession>A0A8S5SJJ7</accession>
<keyword evidence="1" id="KW-0472">Membrane</keyword>
<sequence length="77" mass="9709">MCIFGSFQQNRINLYIKSYENRRFFGVFRRYGCIFYVFFCSISYWFTVFFVDFVVLICIYTKLRMQFWCFMLYVSYM</sequence>
<keyword evidence="1" id="KW-0812">Transmembrane</keyword>
<feature type="transmembrane region" description="Helical" evidence="1">
    <location>
        <begin position="34"/>
        <end position="61"/>
    </location>
</feature>
<organism evidence="2">
    <name type="scientific">Myoviridae sp. ct04y17</name>
    <dbReference type="NCBI Taxonomy" id="2827652"/>
    <lineage>
        <taxon>Viruses</taxon>
        <taxon>Duplodnaviria</taxon>
        <taxon>Heunggongvirae</taxon>
        <taxon>Uroviricota</taxon>
        <taxon>Caudoviricetes</taxon>
    </lineage>
</organism>
<name>A0A8S5SJJ7_9CAUD</name>
<proteinExistence type="predicted"/>
<protein>
    <submittedName>
        <fullName evidence="2">Uncharacterized protein</fullName>
    </submittedName>
</protein>